<keyword evidence="2" id="KW-1185">Reference proteome</keyword>
<name>A0AAV1B762_VICFA</name>
<dbReference type="AlphaFoldDB" id="A0AAV1B762"/>
<evidence type="ECO:0000313" key="2">
    <source>
        <dbReference type="Proteomes" id="UP001157006"/>
    </source>
</evidence>
<sequence>MILTEKEVVWVNMLRCRYGNIEIKVQIGDDSVLQNNDFIWWRDVVLSDNATVAPHFKFVGSVQIKLRNDSGRTFWQSSWLGLQSLQEVFPEFFQHAINTSASVEEAVAGLVSKF</sequence>
<gene>
    <name evidence="1" type="ORF">VFH_VI124400</name>
</gene>
<reference evidence="1 2" key="1">
    <citation type="submission" date="2023-01" db="EMBL/GenBank/DDBJ databases">
        <authorList>
            <person name="Kreplak J."/>
        </authorList>
    </citation>
    <scope>NUCLEOTIDE SEQUENCE [LARGE SCALE GENOMIC DNA]</scope>
</reference>
<dbReference type="EMBL" id="OX451741">
    <property type="protein sequence ID" value="CAI8618469.1"/>
    <property type="molecule type" value="Genomic_DNA"/>
</dbReference>
<proteinExistence type="predicted"/>
<protein>
    <submittedName>
        <fullName evidence="1">Uncharacterized protein</fullName>
    </submittedName>
</protein>
<evidence type="ECO:0000313" key="1">
    <source>
        <dbReference type="EMBL" id="CAI8618469.1"/>
    </source>
</evidence>
<accession>A0AAV1B762</accession>
<organism evidence="1 2">
    <name type="scientific">Vicia faba</name>
    <name type="common">Broad bean</name>
    <name type="synonym">Faba vulgaris</name>
    <dbReference type="NCBI Taxonomy" id="3906"/>
    <lineage>
        <taxon>Eukaryota</taxon>
        <taxon>Viridiplantae</taxon>
        <taxon>Streptophyta</taxon>
        <taxon>Embryophyta</taxon>
        <taxon>Tracheophyta</taxon>
        <taxon>Spermatophyta</taxon>
        <taxon>Magnoliopsida</taxon>
        <taxon>eudicotyledons</taxon>
        <taxon>Gunneridae</taxon>
        <taxon>Pentapetalae</taxon>
        <taxon>rosids</taxon>
        <taxon>fabids</taxon>
        <taxon>Fabales</taxon>
        <taxon>Fabaceae</taxon>
        <taxon>Papilionoideae</taxon>
        <taxon>50 kb inversion clade</taxon>
        <taxon>NPAAA clade</taxon>
        <taxon>Hologalegina</taxon>
        <taxon>IRL clade</taxon>
        <taxon>Fabeae</taxon>
        <taxon>Vicia</taxon>
    </lineage>
</organism>
<dbReference type="Proteomes" id="UP001157006">
    <property type="component" value="Chromosome 6"/>
</dbReference>